<feature type="coiled-coil region" evidence="7">
    <location>
        <begin position="472"/>
        <end position="520"/>
    </location>
</feature>
<dbReference type="InterPro" id="IPR011993">
    <property type="entry name" value="PH-like_dom_sf"/>
</dbReference>
<dbReference type="RefSeq" id="XP_008328530.1">
    <property type="nucleotide sequence ID" value="XM_008330308.3"/>
</dbReference>
<accession>A0A3P8VA70</accession>
<dbReference type="InterPro" id="IPR052223">
    <property type="entry name" value="Actin_Cytoskeleton_Reg"/>
</dbReference>
<dbReference type="CTD" id="790927"/>
<dbReference type="GO" id="GO:1900026">
    <property type="term" value="P:positive regulation of substrate adhesion-dependent cell spreading"/>
    <property type="evidence" value="ECO:0007669"/>
    <property type="project" value="TreeGrafter"/>
</dbReference>
<sequence length="551" mass="63149">MTPDLLNFKKGWMSKLDNSGEWKKHWFVLTDAGLKYYRDSNAEEKDDMDGEIDLKSCVKVSEFDVEKNYGFQIQTREAVFTLSAMTAGIRRNWIEVLKKCIRPSSSPDLTQLPDSGSDKENSHSRYLLSSRPSTLSRHNDVHSETPASVPPTHRRFDYVELSPVPKSSTPLPANQREAGEGQGREHTQWQEERSTSSQWDAVLSRKGTGSGSNQMPRVENEIEKKWAEFERMPLKEMSAPLPMGSRPSGQSANEALQREVASLRHQLEGLQRGMRGSGGGCGGGEGGTRNGCGPDATCGRSLAAMERAQRHALEELQRQHERQVKELQMEKDRLLQEETQDTARVMEALRKKHKEELEREVEKVKRLSSGVVDSQTLQVQQQAEWQSLQRELLGLSERYSQKCLELNRAEQSSAEREREISHKERDMEQLRRENQDLKTRLTEEIGRLQSSVKAQGSKDKRDRTLCELEVLLRMKKNEIEYLHQEISCLRNEMQFLNTEKQQACEKYKEVQEELSGMKGRSEREIQSLKEHLRLAMAALQEGQQLSNSLEH</sequence>
<evidence type="ECO:0000256" key="1">
    <source>
        <dbReference type="ARBA" id="ARBA00004245"/>
    </source>
</evidence>
<dbReference type="OMA" id="DRTPCEL"/>
<dbReference type="GO" id="GO:0015629">
    <property type="term" value="C:actin cytoskeleton"/>
    <property type="evidence" value="ECO:0007669"/>
    <property type="project" value="TreeGrafter"/>
</dbReference>
<dbReference type="AlphaFoldDB" id="A0A3P8VA70"/>
<dbReference type="FunCoup" id="A0A3P8VA70">
    <property type="interactions" value="8"/>
</dbReference>
<keyword evidence="4 7" id="KW-0175">Coiled coil</keyword>
<protein>
    <submittedName>
        <fullName evidence="10">TRIO and F-actin binding protein b</fullName>
    </submittedName>
</protein>
<evidence type="ECO:0000256" key="7">
    <source>
        <dbReference type="SAM" id="Coils"/>
    </source>
</evidence>
<organism evidence="10 11">
    <name type="scientific">Cynoglossus semilaevis</name>
    <name type="common">Tongue sole</name>
    <dbReference type="NCBI Taxonomy" id="244447"/>
    <lineage>
        <taxon>Eukaryota</taxon>
        <taxon>Metazoa</taxon>
        <taxon>Chordata</taxon>
        <taxon>Craniata</taxon>
        <taxon>Vertebrata</taxon>
        <taxon>Euteleostomi</taxon>
        <taxon>Actinopterygii</taxon>
        <taxon>Neopterygii</taxon>
        <taxon>Teleostei</taxon>
        <taxon>Neoteleostei</taxon>
        <taxon>Acanthomorphata</taxon>
        <taxon>Carangaria</taxon>
        <taxon>Pleuronectiformes</taxon>
        <taxon>Pleuronectoidei</taxon>
        <taxon>Cynoglossidae</taxon>
        <taxon>Cynoglossinae</taxon>
        <taxon>Cynoglossus</taxon>
    </lineage>
</organism>
<evidence type="ECO:0000313" key="10">
    <source>
        <dbReference type="Ensembl" id="ENSCSEP00000011054.1"/>
    </source>
</evidence>
<feature type="domain" description="PH" evidence="9">
    <location>
        <begin position="6"/>
        <end position="102"/>
    </location>
</feature>
<evidence type="ECO:0000256" key="5">
    <source>
        <dbReference type="ARBA" id="ARBA00023203"/>
    </source>
</evidence>
<feature type="region of interest" description="Disordered" evidence="8">
    <location>
        <begin position="271"/>
        <end position="291"/>
    </location>
</feature>
<evidence type="ECO:0000259" key="9">
    <source>
        <dbReference type="PROSITE" id="PS50003"/>
    </source>
</evidence>
<dbReference type="STRING" id="244447.ENSCSEP00000011054"/>
<keyword evidence="2" id="KW-0963">Cytoplasm</keyword>
<keyword evidence="3" id="KW-0597">Phosphoprotein</keyword>
<dbReference type="GeneID" id="103393366"/>
<dbReference type="FunFam" id="2.30.29.30:FF:000133">
    <property type="entry name" value="myosin phosphatase Rho-interacting protein isoform X1"/>
    <property type="match status" value="1"/>
</dbReference>
<dbReference type="GO" id="GO:0051015">
    <property type="term" value="F:actin filament binding"/>
    <property type="evidence" value="ECO:0007669"/>
    <property type="project" value="TreeGrafter"/>
</dbReference>
<name>A0A3P8VA70_CYNSE</name>
<comment type="subcellular location">
    <subcellularLocation>
        <location evidence="1">Cytoplasm</location>
        <location evidence="1">Cytoskeleton</location>
    </subcellularLocation>
</comment>
<dbReference type="InterPro" id="IPR001849">
    <property type="entry name" value="PH_domain"/>
</dbReference>
<feature type="compositionally biased region" description="Polar residues" evidence="8">
    <location>
        <begin position="105"/>
        <end position="114"/>
    </location>
</feature>
<feature type="coiled-coil region" evidence="7">
    <location>
        <begin position="310"/>
        <end position="370"/>
    </location>
</feature>
<dbReference type="CDD" id="cd13275">
    <property type="entry name" value="PH_M-RIP"/>
    <property type="match status" value="1"/>
</dbReference>
<dbReference type="KEGG" id="csem:103393366"/>
<dbReference type="Pfam" id="PF00169">
    <property type="entry name" value="PH"/>
    <property type="match status" value="1"/>
</dbReference>
<keyword evidence="11" id="KW-1185">Reference proteome</keyword>
<evidence type="ECO:0000256" key="8">
    <source>
        <dbReference type="SAM" id="MobiDB-lite"/>
    </source>
</evidence>
<feature type="region of interest" description="Disordered" evidence="8">
    <location>
        <begin position="105"/>
        <end position="216"/>
    </location>
</feature>
<feature type="compositionally biased region" description="Basic and acidic residues" evidence="8">
    <location>
        <begin position="177"/>
        <end position="194"/>
    </location>
</feature>
<evidence type="ECO:0000256" key="3">
    <source>
        <dbReference type="ARBA" id="ARBA00022553"/>
    </source>
</evidence>
<proteinExistence type="predicted"/>
<dbReference type="Proteomes" id="UP000265120">
    <property type="component" value="Chromosome 17"/>
</dbReference>
<dbReference type="PANTHER" id="PTHR17271">
    <property type="entry name" value="PLECKSTRIN HOMOLOGY PH DOMAIN-CONTAINING PROTEIN"/>
    <property type="match status" value="1"/>
</dbReference>
<dbReference type="PROSITE" id="PS50003">
    <property type="entry name" value="PH_DOMAIN"/>
    <property type="match status" value="1"/>
</dbReference>
<feature type="region of interest" description="Disordered" evidence="8">
    <location>
        <begin position="407"/>
        <end position="433"/>
    </location>
</feature>
<dbReference type="GeneTree" id="ENSGT00940000157340"/>
<dbReference type="Gene3D" id="2.30.29.30">
    <property type="entry name" value="Pleckstrin-homology domain (PH domain)/Phosphotyrosine-binding domain (PTB)"/>
    <property type="match status" value="1"/>
</dbReference>
<keyword evidence="6" id="KW-0206">Cytoskeleton</keyword>
<evidence type="ECO:0000313" key="11">
    <source>
        <dbReference type="Proteomes" id="UP000265120"/>
    </source>
</evidence>
<dbReference type="SUPFAM" id="SSF50729">
    <property type="entry name" value="PH domain-like"/>
    <property type="match status" value="1"/>
</dbReference>
<reference evidence="10 11" key="1">
    <citation type="journal article" date="2014" name="Nat. Genet.">
        <title>Whole-genome sequence of a flatfish provides insights into ZW sex chromosome evolution and adaptation to a benthic lifestyle.</title>
        <authorList>
            <person name="Chen S."/>
            <person name="Zhang G."/>
            <person name="Shao C."/>
            <person name="Huang Q."/>
            <person name="Liu G."/>
            <person name="Zhang P."/>
            <person name="Song W."/>
            <person name="An N."/>
            <person name="Chalopin D."/>
            <person name="Volff J.N."/>
            <person name="Hong Y."/>
            <person name="Li Q."/>
            <person name="Sha Z."/>
            <person name="Zhou H."/>
            <person name="Xie M."/>
            <person name="Yu Q."/>
            <person name="Liu Y."/>
            <person name="Xiang H."/>
            <person name="Wang N."/>
            <person name="Wu K."/>
            <person name="Yang C."/>
            <person name="Zhou Q."/>
            <person name="Liao X."/>
            <person name="Yang L."/>
            <person name="Hu Q."/>
            <person name="Zhang J."/>
            <person name="Meng L."/>
            <person name="Jin L."/>
            <person name="Tian Y."/>
            <person name="Lian J."/>
            <person name="Yang J."/>
            <person name="Miao G."/>
            <person name="Liu S."/>
            <person name="Liang Z."/>
            <person name="Yan F."/>
            <person name="Li Y."/>
            <person name="Sun B."/>
            <person name="Zhang H."/>
            <person name="Zhang J."/>
            <person name="Zhu Y."/>
            <person name="Du M."/>
            <person name="Zhao Y."/>
            <person name="Schartl M."/>
            <person name="Tang Q."/>
            <person name="Wang J."/>
        </authorList>
    </citation>
    <scope>NUCLEOTIDE SEQUENCE</scope>
</reference>
<dbReference type="PANTHER" id="PTHR17271:SF10">
    <property type="entry name" value="TRIO AND F-ACTIN-BINDING PROTEIN"/>
    <property type="match status" value="1"/>
</dbReference>
<evidence type="ECO:0000256" key="4">
    <source>
        <dbReference type="ARBA" id="ARBA00023054"/>
    </source>
</evidence>
<keyword evidence="5" id="KW-0009">Actin-binding</keyword>
<reference evidence="10" key="2">
    <citation type="submission" date="2025-08" db="UniProtKB">
        <authorList>
            <consortium name="Ensembl"/>
        </authorList>
    </citation>
    <scope>IDENTIFICATION</scope>
</reference>
<evidence type="ECO:0000256" key="2">
    <source>
        <dbReference type="ARBA" id="ARBA00022490"/>
    </source>
</evidence>
<feature type="compositionally biased region" description="Gly residues" evidence="8">
    <location>
        <begin position="275"/>
        <end position="290"/>
    </location>
</feature>
<dbReference type="InterPro" id="IPR039597">
    <property type="entry name" value="M-RIP_PH"/>
</dbReference>
<dbReference type="Ensembl" id="ENSCSET00000011187.1">
    <property type="protein sequence ID" value="ENSCSEP00000011054.1"/>
    <property type="gene ID" value="ENSCSEG00000007094.1"/>
</dbReference>
<evidence type="ECO:0000256" key="6">
    <source>
        <dbReference type="ARBA" id="ARBA00023212"/>
    </source>
</evidence>
<dbReference type="SMART" id="SM00233">
    <property type="entry name" value="PH"/>
    <property type="match status" value="1"/>
</dbReference>
<dbReference type="InParanoid" id="A0A3P8VA70"/>
<reference evidence="10" key="3">
    <citation type="submission" date="2025-09" db="UniProtKB">
        <authorList>
            <consortium name="Ensembl"/>
        </authorList>
    </citation>
    <scope>IDENTIFICATION</scope>
</reference>
<dbReference type="OrthoDB" id="9942268at2759"/>